<dbReference type="InterPro" id="IPR014746">
    <property type="entry name" value="Gln_synth/guanido_kin_cat_dom"/>
</dbReference>
<organism evidence="1 2">
    <name type="scientific">Kordiimonas sediminis</name>
    <dbReference type="NCBI Taxonomy" id="1735581"/>
    <lineage>
        <taxon>Bacteria</taxon>
        <taxon>Pseudomonadati</taxon>
        <taxon>Pseudomonadota</taxon>
        <taxon>Alphaproteobacteria</taxon>
        <taxon>Kordiimonadales</taxon>
        <taxon>Kordiimonadaceae</taxon>
        <taxon>Kordiimonas</taxon>
    </lineage>
</organism>
<dbReference type="Gene3D" id="3.30.590.20">
    <property type="match status" value="1"/>
</dbReference>
<dbReference type="EMBL" id="BNCI01000002">
    <property type="protein sequence ID" value="GHF23806.1"/>
    <property type="molecule type" value="Genomic_DNA"/>
</dbReference>
<reference evidence="1" key="1">
    <citation type="journal article" date="2014" name="Int. J. Syst. Evol. Microbiol.">
        <title>Complete genome sequence of Corynebacterium casei LMG S-19264T (=DSM 44701T), isolated from a smear-ripened cheese.</title>
        <authorList>
            <consortium name="US DOE Joint Genome Institute (JGI-PGF)"/>
            <person name="Walter F."/>
            <person name="Albersmeier A."/>
            <person name="Kalinowski J."/>
            <person name="Ruckert C."/>
        </authorList>
    </citation>
    <scope>NUCLEOTIDE SEQUENCE</scope>
    <source>
        <strain evidence="1">KCTC 42590</strain>
    </source>
</reference>
<dbReference type="PANTHER" id="PTHR36510:SF3">
    <property type="entry name" value="CONSERVED PROTEIN"/>
    <property type="match status" value="1"/>
</dbReference>
<gene>
    <name evidence="1" type="ORF">GCM10017044_17970</name>
</gene>
<evidence type="ECO:0000313" key="1">
    <source>
        <dbReference type="EMBL" id="GHF23806.1"/>
    </source>
</evidence>
<dbReference type="Proteomes" id="UP000630923">
    <property type="component" value="Unassembled WGS sequence"/>
</dbReference>
<protein>
    <recommendedName>
        <fullName evidence="3">Glutamate--cysteine ligase</fullName>
    </recommendedName>
</protein>
<dbReference type="AlphaFoldDB" id="A0A919ARM9"/>
<keyword evidence="2" id="KW-1185">Reference proteome</keyword>
<evidence type="ECO:0000313" key="2">
    <source>
        <dbReference type="Proteomes" id="UP000630923"/>
    </source>
</evidence>
<accession>A0A919ARM9</accession>
<evidence type="ECO:0008006" key="3">
    <source>
        <dbReference type="Google" id="ProtNLM"/>
    </source>
</evidence>
<dbReference type="SUPFAM" id="SSF55931">
    <property type="entry name" value="Glutamine synthetase/guanido kinase"/>
    <property type="match status" value="1"/>
</dbReference>
<dbReference type="GO" id="GO:0016879">
    <property type="term" value="F:ligase activity, forming carbon-nitrogen bonds"/>
    <property type="evidence" value="ECO:0007669"/>
    <property type="project" value="TreeGrafter"/>
</dbReference>
<comment type="caution">
    <text evidence="1">The sequence shown here is derived from an EMBL/GenBank/DDBJ whole genome shotgun (WGS) entry which is preliminary data.</text>
</comment>
<name>A0A919ARM9_9PROT</name>
<dbReference type="InterPro" id="IPR006336">
    <property type="entry name" value="GCS2"/>
</dbReference>
<sequence length="496" mass="56097">MGEKVTRKSFSDQDYEDFDRVLHTQLGVLKEVIRSPDFGTDPLCVGAELEMYLVDRHATVCPKAAELMAALDDPQYQAEINKYNLELNLSHQPAKGTPFSGMLSELQQKAHHLDQVAEDMDITIVPIGILPTLEQSHLERHYMTEELRYEVLSKQLADRRGRSFEININGEESVALSSNDVTVEGANTSFQVHMMVEHARFADIFNAAQLTVPLVTAVSGNSGILLGNRLWDETRVALFKQSLDTRVAGEVPWQAAARVSFGQGWIRDDSWEIFAETVALFEPVLPILGKEDAEHAWRQGDLPRFDELKLQMGTSWPWHRAVYSRQGQGHVRIEFRAIPAGPTPLDMMANAAFAMGLAVGMADEIKDFIAVVPFRYAEYNFYRAAQSGMDAKILWPSGPYCRPVEQPVRNVLDQMFEYASKGLRQLEIEDAEIDTYLGIIEKRIHVGQTGARWTKNGHRYLENLYGKKKASEMVTHLYLQNSRNGNPVAEWEPIWS</sequence>
<proteinExistence type="predicted"/>
<dbReference type="RefSeq" id="WP_191252140.1">
    <property type="nucleotide sequence ID" value="NZ_BNCI01000002.1"/>
</dbReference>
<dbReference type="Pfam" id="PF04107">
    <property type="entry name" value="GCS2"/>
    <property type="match status" value="1"/>
</dbReference>
<dbReference type="PANTHER" id="PTHR36510">
    <property type="entry name" value="GLUTAMATE--CYSTEINE LIGASE 2-RELATED"/>
    <property type="match status" value="1"/>
</dbReference>
<dbReference type="InterPro" id="IPR050141">
    <property type="entry name" value="GCL_type2/YbdK_subfam"/>
</dbReference>
<reference evidence="1" key="2">
    <citation type="submission" date="2020-09" db="EMBL/GenBank/DDBJ databases">
        <authorList>
            <person name="Sun Q."/>
            <person name="Kim S."/>
        </authorList>
    </citation>
    <scope>NUCLEOTIDE SEQUENCE</scope>
    <source>
        <strain evidence="1">KCTC 42590</strain>
    </source>
</reference>